<evidence type="ECO:0000259" key="2">
    <source>
        <dbReference type="PROSITE" id="PS50110"/>
    </source>
</evidence>
<keyword evidence="4" id="KW-1185">Reference proteome</keyword>
<dbReference type="Proteomes" id="UP000238375">
    <property type="component" value="Unassembled WGS sequence"/>
</dbReference>
<dbReference type="InterPro" id="IPR052893">
    <property type="entry name" value="TCS_response_regulator"/>
</dbReference>
<dbReference type="InterPro" id="IPR011006">
    <property type="entry name" value="CheY-like_superfamily"/>
</dbReference>
<evidence type="ECO:0000256" key="1">
    <source>
        <dbReference type="PROSITE-ProRule" id="PRU00169"/>
    </source>
</evidence>
<dbReference type="RefSeq" id="WP_106140637.1">
    <property type="nucleotide sequence ID" value="NZ_PVTE01000036.1"/>
</dbReference>
<feature type="domain" description="Response regulatory" evidence="2">
    <location>
        <begin position="19"/>
        <end position="145"/>
    </location>
</feature>
<proteinExistence type="predicted"/>
<dbReference type="SMART" id="SM00448">
    <property type="entry name" value="REC"/>
    <property type="match status" value="1"/>
</dbReference>
<comment type="caution">
    <text evidence="3">The sequence shown here is derived from an EMBL/GenBank/DDBJ whole genome shotgun (WGS) entry which is preliminary data.</text>
</comment>
<accession>A0A2T0RXK6</accession>
<name>A0A2T0RXK6_9BACT</name>
<dbReference type="OrthoDB" id="958605at2"/>
<reference evidence="3 4" key="1">
    <citation type="submission" date="2018-03" db="EMBL/GenBank/DDBJ databases">
        <title>Genomic Encyclopedia of Archaeal and Bacterial Type Strains, Phase II (KMG-II): from individual species to whole genera.</title>
        <authorList>
            <person name="Goeker M."/>
        </authorList>
    </citation>
    <scope>NUCLEOTIDE SEQUENCE [LARGE SCALE GENOMIC DNA]</scope>
    <source>
        <strain evidence="3 4">DSM 28354</strain>
    </source>
</reference>
<keyword evidence="1" id="KW-0597">Phosphoprotein</keyword>
<organism evidence="3 4">
    <name type="scientific">Spirosoma oryzae</name>
    <dbReference type="NCBI Taxonomy" id="1469603"/>
    <lineage>
        <taxon>Bacteria</taxon>
        <taxon>Pseudomonadati</taxon>
        <taxon>Bacteroidota</taxon>
        <taxon>Cytophagia</taxon>
        <taxon>Cytophagales</taxon>
        <taxon>Cytophagaceae</taxon>
        <taxon>Spirosoma</taxon>
    </lineage>
</organism>
<dbReference type="InterPro" id="IPR001789">
    <property type="entry name" value="Sig_transdc_resp-reg_receiver"/>
</dbReference>
<dbReference type="SUPFAM" id="SSF52172">
    <property type="entry name" value="CheY-like"/>
    <property type="match status" value="1"/>
</dbReference>
<sequence>MDDFNRSPAQNRRTTQRAKILLIDDSPDQCDLIGTVLHDCIPEVDLFIASTGESAFSQLRHCLDASQSLPRLILLDLYLPLAEDGFRIIERVKSNDSPYRLIPITLLSQSARQPDIKRCYDLGANSYIAKPASHAQWLLCMKSLREYWWHTVTPPPG</sequence>
<dbReference type="PANTHER" id="PTHR44520">
    <property type="entry name" value="RESPONSE REGULATOR RCP1-RELATED"/>
    <property type="match status" value="1"/>
</dbReference>
<gene>
    <name evidence="3" type="ORF">CLV58_13622</name>
</gene>
<feature type="modified residue" description="4-aspartylphosphate" evidence="1">
    <location>
        <position position="76"/>
    </location>
</feature>
<evidence type="ECO:0000313" key="4">
    <source>
        <dbReference type="Proteomes" id="UP000238375"/>
    </source>
</evidence>
<dbReference type="AlphaFoldDB" id="A0A2T0RXK6"/>
<evidence type="ECO:0000313" key="3">
    <source>
        <dbReference type="EMBL" id="PRY25887.1"/>
    </source>
</evidence>
<dbReference type="EMBL" id="PVTE01000036">
    <property type="protein sequence ID" value="PRY25887.1"/>
    <property type="molecule type" value="Genomic_DNA"/>
</dbReference>
<dbReference type="Pfam" id="PF00072">
    <property type="entry name" value="Response_reg"/>
    <property type="match status" value="1"/>
</dbReference>
<dbReference type="PROSITE" id="PS50110">
    <property type="entry name" value="RESPONSE_REGULATORY"/>
    <property type="match status" value="1"/>
</dbReference>
<protein>
    <submittedName>
        <fullName evidence="3">CheY-like chemotaxis protein</fullName>
    </submittedName>
</protein>
<dbReference type="Gene3D" id="3.40.50.2300">
    <property type="match status" value="1"/>
</dbReference>
<dbReference type="GO" id="GO:0000160">
    <property type="term" value="P:phosphorelay signal transduction system"/>
    <property type="evidence" value="ECO:0007669"/>
    <property type="project" value="InterPro"/>
</dbReference>